<keyword evidence="1" id="KW-1133">Transmembrane helix</keyword>
<evidence type="ECO:0000256" key="1">
    <source>
        <dbReference type="SAM" id="Phobius"/>
    </source>
</evidence>
<dbReference type="EMBL" id="ML738755">
    <property type="protein sequence ID" value="KAE8156587.1"/>
    <property type="molecule type" value="Genomic_DNA"/>
</dbReference>
<evidence type="ECO:0000313" key="3">
    <source>
        <dbReference type="Proteomes" id="UP000326950"/>
    </source>
</evidence>
<keyword evidence="1" id="KW-0812">Transmembrane</keyword>
<reference evidence="2 3" key="1">
    <citation type="submission" date="2019-04" db="EMBL/GenBank/DDBJ databases">
        <title>Friends and foes A comparative genomics study of 23 Aspergillus species from section Flavi.</title>
        <authorList>
            <consortium name="DOE Joint Genome Institute"/>
            <person name="Kjaerbolling I."/>
            <person name="Vesth T."/>
            <person name="Frisvad J.C."/>
            <person name="Nybo J.L."/>
            <person name="Theobald S."/>
            <person name="Kildgaard S."/>
            <person name="Isbrandt T."/>
            <person name="Kuo A."/>
            <person name="Sato A."/>
            <person name="Lyhne E.K."/>
            <person name="Kogle M.E."/>
            <person name="Wiebenga A."/>
            <person name="Kun R.S."/>
            <person name="Lubbers R.J."/>
            <person name="Makela M.R."/>
            <person name="Barry K."/>
            <person name="Chovatia M."/>
            <person name="Clum A."/>
            <person name="Daum C."/>
            <person name="Haridas S."/>
            <person name="He G."/>
            <person name="LaButti K."/>
            <person name="Lipzen A."/>
            <person name="Mondo S."/>
            <person name="Riley R."/>
            <person name="Salamov A."/>
            <person name="Simmons B.A."/>
            <person name="Magnuson J.K."/>
            <person name="Henrissat B."/>
            <person name="Mortensen U.H."/>
            <person name="Larsen T.O."/>
            <person name="Devries R.P."/>
            <person name="Grigoriev I.V."/>
            <person name="Machida M."/>
            <person name="Baker S.E."/>
            <person name="Andersen M.R."/>
        </authorList>
    </citation>
    <scope>NUCLEOTIDE SEQUENCE [LARGE SCALE GENOMIC DNA]</scope>
    <source>
        <strain evidence="2 3">CBS 117626</strain>
    </source>
</reference>
<evidence type="ECO:0000313" key="2">
    <source>
        <dbReference type="EMBL" id="KAE8156587.1"/>
    </source>
</evidence>
<proteinExistence type="predicted"/>
<dbReference type="Proteomes" id="UP000326950">
    <property type="component" value="Unassembled WGS sequence"/>
</dbReference>
<feature type="transmembrane region" description="Helical" evidence="1">
    <location>
        <begin position="12"/>
        <end position="35"/>
    </location>
</feature>
<accession>A0A5N6UDB5</accession>
<organism evidence="2 3">
    <name type="scientific">Aspergillus tamarii</name>
    <dbReference type="NCBI Taxonomy" id="41984"/>
    <lineage>
        <taxon>Eukaryota</taxon>
        <taxon>Fungi</taxon>
        <taxon>Dikarya</taxon>
        <taxon>Ascomycota</taxon>
        <taxon>Pezizomycotina</taxon>
        <taxon>Eurotiomycetes</taxon>
        <taxon>Eurotiomycetidae</taxon>
        <taxon>Eurotiales</taxon>
        <taxon>Aspergillaceae</taxon>
        <taxon>Aspergillus</taxon>
        <taxon>Aspergillus subgen. Circumdati</taxon>
    </lineage>
</organism>
<name>A0A5N6UDB5_ASPTM</name>
<sequence>MQSRTRVSPPSLLFYGSLFDASSPNWLLMSIVPILDTNSPPVVFWPTTSSIRPP</sequence>
<dbReference type="AlphaFoldDB" id="A0A5N6UDB5"/>
<protein>
    <submittedName>
        <fullName evidence="2">Uncharacterized protein</fullName>
    </submittedName>
</protein>
<keyword evidence="3" id="KW-1185">Reference proteome</keyword>
<gene>
    <name evidence="2" type="ORF">BDV40DRAFT_280756</name>
</gene>
<keyword evidence="1" id="KW-0472">Membrane</keyword>